<dbReference type="PANTHER" id="PTHR32089">
    <property type="entry name" value="METHYL-ACCEPTING CHEMOTAXIS PROTEIN MCPB"/>
    <property type="match status" value="1"/>
</dbReference>
<feature type="transmembrane region" description="Helical" evidence="6">
    <location>
        <begin position="13"/>
        <end position="36"/>
    </location>
</feature>
<evidence type="ECO:0000313" key="10">
    <source>
        <dbReference type="Proteomes" id="UP001596122"/>
    </source>
</evidence>
<evidence type="ECO:0000259" key="8">
    <source>
        <dbReference type="PROSITE" id="PS50885"/>
    </source>
</evidence>
<dbReference type="SMART" id="SM00304">
    <property type="entry name" value="HAMP"/>
    <property type="match status" value="1"/>
</dbReference>
<evidence type="ECO:0000256" key="3">
    <source>
        <dbReference type="ARBA" id="ARBA00023224"/>
    </source>
</evidence>
<protein>
    <submittedName>
        <fullName evidence="9">Methyl-accepting chemotaxis protein</fullName>
    </submittedName>
</protein>
<keyword evidence="10" id="KW-1185">Reference proteome</keyword>
<keyword evidence="2 6" id="KW-1133">Transmembrane helix</keyword>
<evidence type="ECO:0000313" key="9">
    <source>
        <dbReference type="EMBL" id="MFC5379915.1"/>
    </source>
</evidence>
<dbReference type="Gene3D" id="1.10.287.950">
    <property type="entry name" value="Methyl-accepting chemotaxis protein"/>
    <property type="match status" value="1"/>
</dbReference>
<feature type="domain" description="Methyl-accepting transducer" evidence="7">
    <location>
        <begin position="270"/>
        <end position="499"/>
    </location>
</feature>
<feature type="domain" description="HAMP" evidence="8">
    <location>
        <begin position="213"/>
        <end position="265"/>
    </location>
</feature>
<keyword evidence="1 6" id="KW-0812">Transmembrane</keyword>
<comment type="caution">
    <text evidence="9">The sequence shown here is derived from an EMBL/GenBank/DDBJ whole genome shotgun (WGS) entry which is preliminary data.</text>
</comment>
<dbReference type="PANTHER" id="PTHR32089:SF112">
    <property type="entry name" value="LYSOZYME-LIKE PROTEIN-RELATED"/>
    <property type="match status" value="1"/>
</dbReference>
<evidence type="ECO:0000256" key="5">
    <source>
        <dbReference type="PROSITE-ProRule" id="PRU00284"/>
    </source>
</evidence>
<evidence type="ECO:0000259" key="7">
    <source>
        <dbReference type="PROSITE" id="PS50111"/>
    </source>
</evidence>
<dbReference type="Pfam" id="PF00015">
    <property type="entry name" value="MCPsignal"/>
    <property type="match status" value="1"/>
</dbReference>
<dbReference type="InterPro" id="IPR004090">
    <property type="entry name" value="Chemotax_Me-accpt_rcpt"/>
</dbReference>
<evidence type="ECO:0000256" key="4">
    <source>
        <dbReference type="ARBA" id="ARBA00029447"/>
    </source>
</evidence>
<evidence type="ECO:0000256" key="1">
    <source>
        <dbReference type="ARBA" id="ARBA00022692"/>
    </source>
</evidence>
<comment type="similarity">
    <text evidence="4">Belongs to the methyl-accepting chemotaxis (MCP) protein family.</text>
</comment>
<dbReference type="InterPro" id="IPR004089">
    <property type="entry name" value="MCPsignal_dom"/>
</dbReference>
<dbReference type="SMART" id="SM00283">
    <property type="entry name" value="MA"/>
    <property type="match status" value="1"/>
</dbReference>
<organism evidence="9 10">
    <name type="scientific">Aquipuribacter nitratireducens</name>
    <dbReference type="NCBI Taxonomy" id="650104"/>
    <lineage>
        <taxon>Bacteria</taxon>
        <taxon>Bacillati</taxon>
        <taxon>Actinomycetota</taxon>
        <taxon>Actinomycetes</taxon>
        <taxon>Micrococcales</taxon>
        <taxon>Intrasporangiaceae</taxon>
        <taxon>Aquipuribacter</taxon>
    </lineage>
</organism>
<dbReference type="PROSITE" id="PS50111">
    <property type="entry name" value="CHEMOTAXIS_TRANSDUC_2"/>
    <property type="match status" value="1"/>
</dbReference>
<dbReference type="PROSITE" id="PS50885">
    <property type="entry name" value="HAMP"/>
    <property type="match status" value="1"/>
</dbReference>
<keyword evidence="3 5" id="KW-0807">Transducer</keyword>
<dbReference type="PRINTS" id="PR00260">
    <property type="entry name" value="CHEMTRNSDUCR"/>
</dbReference>
<dbReference type="SUPFAM" id="SSF58104">
    <property type="entry name" value="Methyl-accepting chemotaxis protein (MCP) signaling domain"/>
    <property type="match status" value="1"/>
</dbReference>
<evidence type="ECO:0000256" key="2">
    <source>
        <dbReference type="ARBA" id="ARBA00022989"/>
    </source>
</evidence>
<sequence length="528" mass="54251">MTTFRDLSVGTKVFLVGGVGLLALVIAGATSFVGALRIGHDADAVLQIQETNERLGVLNMFQSDVQVAQRGMLLATDDTQRADAADQLAATAAAAEATWAEIDDYDIGAEDAATVAALHEEYSTYLADVDAVMGELAVLDPASAEAADVLRREAERAQTLQGHIDEVVALLDSHRVEVQADLDATIRSIEVTVVAVTLVAAVVLVVASLGISRTITRPLAQVVAALQAVARRDLTVEVDIRTRDEVGVMAGALREAIGGVRGAVSTLADSATTLSAASEELSAVSTQLGSSAEETSTQSGLVSGSAHEVSGSVQTMSAATEQMSASIAEISGQASSAAHVAAEAVGTAEDTSRAVRALMAASAEIGEIVRTITSIAEQTNLLALNATIESARAGEAGKGFAVVATEVKELAQETSRATVDITAKIDGVEALTQQVNDSISRIADVIRQIDENQTTIAAAVEEQSATTAEISRHVGEVATGSARIADTTAAISRSATSTAEGAASTQQSAGDLAALAARVKDLVTQFRY</sequence>
<dbReference type="Pfam" id="PF00672">
    <property type="entry name" value="HAMP"/>
    <property type="match status" value="1"/>
</dbReference>
<dbReference type="EMBL" id="JBHSLD010000004">
    <property type="protein sequence ID" value="MFC5379915.1"/>
    <property type="molecule type" value="Genomic_DNA"/>
</dbReference>
<keyword evidence="6" id="KW-0472">Membrane</keyword>
<gene>
    <name evidence="9" type="ORF">ACFPJ6_03820</name>
</gene>
<name>A0ABW0GJ08_9MICO</name>
<proteinExistence type="inferred from homology"/>
<reference evidence="10" key="1">
    <citation type="journal article" date="2019" name="Int. J. Syst. Evol. Microbiol.">
        <title>The Global Catalogue of Microorganisms (GCM) 10K type strain sequencing project: providing services to taxonomists for standard genome sequencing and annotation.</title>
        <authorList>
            <consortium name="The Broad Institute Genomics Platform"/>
            <consortium name="The Broad Institute Genome Sequencing Center for Infectious Disease"/>
            <person name="Wu L."/>
            <person name="Ma J."/>
        </authorList>
    </citation>
    <scope>NUCLEOTIDE SEQUENCE [LARGE SCALE GENOMIC DNA]</scope>
    <source>
        <strain evidence="10">CCUG 43114</strain>
    </source>
</reference>
<accession>A0ABW0GJ08</accession>
<dbReference type="Proteomes" id="UP001596122">
    <property type="component" value="Unassembled WGS sequence"/>
</dbReference>
<dbReference type="InterPro" id="IPR003660">
    <property type="entry name" value="HAMP_dom"/>
</dbReference>
<dbReference type="RefSeq" id="WP_340269137.1">
    <property type="nucleotide sequence ID" value="NZ_JBBEOG010000003.1"/>
</dbReference>
<evidence type="ECO:0000256" key="6">
    <source>
        <dbReference type="SAM" id="Phobius"/>
    </source>
</evidence>
<dbReference type="CDD" id="cd06225">
    <property type="entry name" value="HAMP"/>
    <property type="match status" value="1"/>
</dbReference>